<reference evidence="3" key="1">
    <citation type="submission" date="2016-10" db="EMBL/GenBank/DDBJ databases">
        <authorList>
            <person name="Varghese N."/>
            <person name="Submissions S."/>
        </authorList>
    </citation>
    <scope>NUCLEOTIDE SEQUENCE [LARGE SCALE GENOMIC DNA]</scope>
    <source>
        <strain evidence="3">DSM 23925</strain>
    </source>
</reference>
<evidence type="ECO:0000313" key="2">
    <source>
        <dbReference type="EMBL" id="SFN95199.1"/>
    </source>
</evidence>
<dbReference type="EMBL" id="FOVN01000007">
    <property type="protein sequence ID" value="SFN95199.1"/>
    <property type="molecule type" value="Genomic_DNA"/>
</dbReference>
<feature type="signal peptide" evidence="1">
    <location>
        <begin position="1"/>
        <end position="22"/>
    </location>
</feature>
<accession>A0A1I5D7M0</accession>
<sequence>MKLFSKMMFMILVTSCHFVSLAQSNIYSTITKNINSKAATLDHNLNTSGDTLLLKSKFPLSKIEIISDSGVQVMPLGGDKKDVKVPLSFLDVGNYTLSVLFIEGKDDTYIYSKTVVFKIARLLPIMEFTAANTRLATTTDLDNDMVLKSSEVNDSEPNKFANSEKKSKQLHDIKSVLINEQTRKQFYPSGETTLKEEKFINNNEALATSNNSKISKRDTEGTIFVPYSLSDPRRLSNDKRYVIQTRAEYRAVNLRPNGKPYD</sequence>
<evidence type="ECO:0008006" key="4">
    <source>
        <dbReference type="Google" id="ProtNLM"/>
    </source>
</evidence>
<evidence type="ECO:0000313" key="3">
    <source>
        <dbReference type="Proteomes" id="UP000198705"/>
    </source>
</evidence>
<feature type="chain" id="PRO_5011447754" description="DUF4138 domain-containing protein" evidence="1">
    <location>
        <begin position="23"/>
        <end position="262"/>
    </location>
</feature>
<gene>
    <name evidence="2" type="ORF">SAMN04487989_10742</name>
</gene>
<organism evidence="2 3">
    <name type="scientific">Bizionia echini</name>
    <dbReference type="NCBI Taxonomy" id="649333"/>
    <lineage>
        <taxon>Bacteria</taxon>
        <taxon>Pseudomonadati</taxon>
        <taxon>Bacteroidota</taxon>
        <taxon>Flavobacteriia</taxon>
        <taxon>Flavobacteriales</taxon>
        <taxon>Flavobacteriaceae</taxon>
        <taxon>Bizionia</taxon>
    </lineage>
</organism>
<evidence type="ECO:0000256" key="1">
    <source>
        <dbReference type="SAM" id="SignalP"/>
    </source>
</evidence>
<protein>
    <recommendedName>
        <fullName evidence="4">DUF4138 domain-containing protein</fullName>
    </recommendedName>
</protein>
<dbReference type="RefSeq" id="WP_143094931.1">
    <property type="nucleotide sequence ID" value="NZ_FOVN01000007.1"/>
</dbReference>
<name>A0A1I5D7M0_9FLAO</name>
<keyword evidence="1" id="KW-0732">Signal</keyword>
<proteinExistence type="predicted"/>
<dbReference type="AlphaFoldDB" id="A0A1I5D7M0"/>
<keyword evidence="3" id="KW-1185">Reference proteome</keyword>
<dbReference type="OrthoDB" id="1429120at2"/>
<dbReference type="Proteomes" id="UP000198705">
    <property type="component" value="Unassembled WGS sequence"/>
</dbReference>